<evidence type="ECO:0000256" key="1">
    <source>
        <dbReference type="ARBA" id="ARBA00004442"/>
    </source>
</evidence>
<dbReference type="RefSeq" id="WP_124904128.1">
    <property type="nucleotide sequence ID" value="NZ_RQJP01000001.1"/>
</dbReference>
<dbReference type="SUPFAM" id="SSF56935">
    <property type="entry name" value="Porins"/>
    <property type="match status" value="1"/>
</dbReference>
<dbReference type="Gene3D" id="2.60.40.1120">
    <property type="entry name" value="Carboxypeptidase-like, regulatory domain"/>
    <property type="match status" value="1"/>
</dbReference>
<dbReference type="Pfam" id="PF13715">
    <property type="entry name" value="CarbopepD_reg_2"/>
    <property type="match status" value="1"/>
</dbReference>
<proteinExistence type="predicted"/>
<feature type="chain" id="PRO_5017922500" evidence="5">
    <location>
        <begin position="20"/>
        <end position="958"/>
    </location>
</feature>
<keyword evidence="3" id="KW-0998">Cell outer membrane</keyword>
<sequence>MRSLLPVFLCLISLTTAVAQSQLRGAVIDSTSRKPLMEATVSLLSGRDSSVVNFMITDGDGAFAFKNVAAGTYRLLITYVGYRNQSKRISIAADKPVTDAGTFEMTSQAVNLNEVVVKQEGPPIVIKQDTVEFNAGAFKTQPNAMVENMLKKLPGVEVDRDGTIKAQGQEVKKVLVDGKPFFGDDPKMATRNLPADIIDKIQLYDQQSDQSQFSGIDDGDRSKTINLVTKKNKRKGYFGQQSVGAGPNETNDDIRYAARLNLNRFNGNQQISLIGQANNINQQGFTGQTIFGGGAGLGANFGGGGVMISGGRSGGGNGGNSNAITKTLAGGLNYRDEFGKKADVAASYFLNDLTTVTDQQSRRQYALPDTSYQVNQNSRSQNQVTSHRFNMRFNYQLDSLTTLRITPGFTIQNSAYQSMNQSQTLTNEAIANVEQLDSTNLINTSTTQYNSTGTGISGNNNALLMRKFKRKGRTLSLNWNLAVNNQNTDGINQSINQFFGQTGGRKNQNINQRNEQTSKSVTNSINLTYTEPLSLSKTLEFHYNFSNNRNTSNRTVNDFDEATKEYELFNPTLSNNFVNTYLTNRLGSTLQNKRLKYTYALGFDMQQASLRSDNQTSDVTLQKSFTNLLPNAMFTYSFSKNRTLRLNYRTRTNAPSVSQLQPVPDNTNPLNIRLGNPNLKQEFTNTVSLNYNNFQQTTFRSVFAMLNATQTNNKIVNATTFTNQGAQTTQPVNTNGYYTMNAFLAIGRRFQPLKANVNLTSNVNFNRGVSLVNSQTNRSQNWTFSQGARINSNFDEKLEFGLSGNISYQTALYSLQTTQNTEYFTKSLSGDLYYQLPFRLVFTTDVTYNNYSGKSAGSVQNFSLWNVALTRQFFKNRQGELKIQVYDLLNQNRSISRNVTETYTEETQSRVLNRYFMLSFTYNLRRFGSGQTQRSGRERQGPDQLYQPRNRQRPERMN</sequence>
<evidence type="ECO:0000256" key="5">
    <source>
        <dbReference type="SAM" id="SignalP"/>
    </source>
</evidence>
<feature type="signal peptide" evidence="5">
    <location>
        <begin position="1"/>
        <end position="19"/>
    </location>
</feature>
<comment type="caution">
    <text evidence="7">The sequence shown here is derived from an EMBL/GenBank/DDBJ whole genome shotgun (WGS) entry which is preliminary data.</text>
</comment>
<evidence type="ECO:0000313" key="8">
    <source>
        <dbReference type="Proteomes" id="UP000274271"/>
    </source>
</evidence>
<keyword evidence="2" id="KW-0472">Membrane</keyword>
<keyword evidence="8" id="KW-1185">Reference proteome</keyword>
<feature type="region of interest" description="Disordered" evidence="4">
    <location>
        <begin position="500"/>
        <end position="519"/>
    </location>
</feature>
<comment type="subcellular location">
    <subcellularLocation>
        <location evidence="1">Cell outer membrane</location>
    </subcellularLocation>
</comment>
<evidence type="ECO:0000259" key="6">
    <source>
        <dbReference type="Pfam" id="PF14905"/>
    </source>
</evidence>
<feature type="domain" description="Outer membrane protein beta-barrel" evidence="6">
    <location>
        <begin position="466"/>
        <end position="823"/>
    </location>
</feature>
<dbReference type="InterPro" id="IPR008969">
    <property type="entry name" value="CarboxyPept-like_regulatory"/>
</dbReference>
<evidence type="ECO:0000313" key="7">
    <source>
        <dbReference type="EMBL" id="RRB17478.1"/>
    </source>
</evidence>
<name>A0A3P1CWC3_9BACT</name>
<dbReference type="InterPro" id="IPR041700">
    <property type="entry name" value="OMP_b-brl_3"/>
</dbReference>
<organism evidence="7 8">
    <name type="scientific">Larkinella knui</name>
    <dbReference type="NCBI Taxonomy" id="2025310"/>
    <lineage>
        <taxon>Bacteria</taxon>
        <taxon>Pseudomonadati</taxon>
        <taxon>Bacteroidota</taxon>
        <taxon>Cytophagia</taxon>
        <taxon>Cytophagales</taxon>
        <taxon>Spirosomataceae</taxon>
        <taxon>Larkinella</taxon>
    </lineage>
</organism>
<dbReference type="OrthoDB" id="1682379at2"/>
<dbReference type="EMBL" id="RQJP01000001">
    <property type="protein sequence ID" value="RRB17478.1"/>
    <property type="molecule type" value="Genomic_DNA"/>
</dbReference>
<dbReference type="Proteomes" id="UP000274271">
    <property type="component" value="Unassembled WGS sequence"/>
</dbReference>
<accession>A0A3P1CWC3</accession>
<dbReference type="SUPFAM" id="SSF49464">
    <property type="entry name" value="Carboxypeptidase regulatory domain-like"/>
    <property type="match status" value="1"/>
</dbReference>
<protein>
    <submittedName>
        <fullName evidence="7">TonB-dependent receptor</fullName>
    </submittedName>
</protein>
<dbReference type="InterPro" id="IPR036942">
    <property type="entry name" value="Beta-barrel_TonB_sf"/>
</dbReference>
<keyword evidence="5" id="KW-0732">Signal</keyword>
<dbReference type="Pfam" id="PF14905">
    <property type="entry name" value="OMP_b-brl_3"/>
    <property type="match status" value="1"/>
</dbReference>
<evidence type="ECO:0000256" key="3">
    <source>
        <dbReference type="ARBA" id="ARBA00023237"/>
    </source>
</evidence>
<evidence type="ECO:0000256" key="4">
    <source>
        <dbReference type="SAM" id="MobiDB-lite"/>
    </source>
</evidence>
<dbReference type="Gene3D" id="2.40.170.20">
    <property type="entry name" value="TonB-dependent receptor, beta-barrel domain"/>
    <property type="match status" value="1"/>
</dbReference>
<reference evidence="7 8" key="1">
    <citation type="submission" date="2018-11" db="EMBL/GenBank/DDBJ databases">
        <authorList>
            <person name="Zhou Z."/>
            <person name="Wang G."/>
        </authorList>
    </citation>
    <scope>NUCLEOTIDE SEQUENCE [LARGE SCALE GENOMIC DNA]</scope>
    <source>
        <strain evidence="7 8">KCTC42998</strain>
    </source>
</reference>
<keyword evidence="7" id="KW-0675">Receptor</keyword>
<dbReference type="GO" id="GO:0009279">
    <property type="term" value="C:cell outer membrane"/>
    <property type="evidence" value="ECO:0007669"/>
    <property type="project" value="UniProtKB-SubCell"/>
</dbReference>
<feature type="region of interest" description="Disordered" evidence="4">
    <location>
        <begin position="929"/>
        <end position="958"/>
    </location>
</feature>
<gene>
    <name evidence="7" type="ORF">EHT87_04100</name>
</gene>
<evidence type="ECO:0000256" key="2">
    <source>
        <dbReference type="ARBA" id="ARBA00023136"/>
    </source>
</evidence>
<dbReference type="AlphaFoldDB" id="A0A3P1CWC3"/>